<proteinExistence type="predicted"/>
<keyword evidence="4 9" id="KW-0067">ATP-binding</keyword>
<evidence type="ECO:0000256" key="6">
    <source>
        <dbReference type="ARBA" id="ARBA00023136"/>
    </source>
</evidence>
<evidence type="ECO:0000313" key="9">
    <source>
        <dbReference type="EMBL" id="SHF43767.1"/>
    </source>
</evidence>
<reference evidence="9 10" key="1">
    <citation type="submission" date="2016-11" db="EMBL/GenBank/DDBJ databases">
        <authorList>
            <person name="Jaros S."/>
            <person name="Januszkiewicz K."/>
            <person name="Wedrychowicz H."/>
        </authorList>
    </citation>
    <scope>NUCLEOTIDE SEQUENCE [LARGE SCALE GENOMIC DNA]</scope>
    <source>
        <strain evidence="9 10">DSM 17459</strain>
    </source>
</reference>
<sequence length="394" mass="44145">MNHLVLKHIYKKYSNGADAPYAVKDLSLEIPEGSFVGILGPSGCGKSTTLRMVAGLEEITAGDLEIAGKKCNHVPSKDRGVGLAFEEYALYPPLTVYDNIAFCLRAKKVPKAEVDQRVRAIAATMKVEELLKEKVGGLSGGQKQRVNIARALVRNPKILLLDEPLSHLDQKMRQILRREIKKLHNEIKCTTILVTHDQMEALSLADYIAVMDQGVLKQFGTPKEIYNEPANVFVADFIGEPPMNLLTVTANTEGDGTAFFEMEDGSCIRVPKRLQRNIEDKGRYIMGIRPTDMALTDRRDFDWECEVDVFEDLGEERTISIRIREDFCTMVTQEIQKYKKGDRIHVKLNPERVYLFDRETGERIGKGGYYGKDVQPQRAGGNCAESSDTGSLSL</sequence>
<dbReference type="RefSeq" id="WP_072854286.1">
    <property type="nucleotide sequence ID" value="NZ_FQVI01000028.1"/>
</dbReference>
<dbReference type="Pfam" id="PF00005">
    <property type="entry name" value="ABC_tran"/>
    <property type="match status" value="1"/>
</dbReference>
<evidence type="ECO:0000256" key="2">
    <source>
        <dbReference type="ARBA" id="ARBA00022475"/>
    </source>
</evidence>
<dbReference type="OrthoDB" id="9802264at2"/>
<dbReference type="Proteomes" id="UP000184245">
    <property type="component" value="Unassembled WGS sequence"/>
</dbReference>
<protein>
    <submittedName>
        <fullName evidence="9">Carbohydrate ABC transporter ATP-binding protein, CUT1 family (TC 3.A.1.1.-)</fullName>
    </submittedName>
</protein>
<dbReference type="PROSITE" id="PS00211">
    <property type="entry name" value="ABC_TRANSPORTER_1"/>
    <property type="match status" value="1"/>
</dbReference>
<dbReference type="InterPro" id="IPR003593">
    <property type="entry name" value="AAA+_ATPase"/>
</dbReference>
<evidence type="ECO:0000256" key="3">
    <source>
        <dbReference type="ARBA" id="ARBA00022741"/>
    </source>
</evidence>
<dbReference type="Gene3D" id="2.40.50.100">
    <property type="match status" value="1"/>
</dbReference>
<dbReference type="InterPro" id="IPR012340">
    <property type="entry name" value="NA-bd_OB-fold"/>
</dbReference>
<keyword evidence="1" id="KW-0813">Transport</keyword>
<evidence type="ECO:0000256" key="7">
    <source>
        <dbReference type="SAM" id="MobiDB-lite"/>
    </source>
</evidence>
<evidence type="ECO:0000256" key="1">
    <source>
        <dbReference type="ARBA" id="ARBA00022448"/>
    </source>
</evidence>
<dbReference type="GO" id="GO:0016887">
    <property type="term" value="F:ATP hydrolysis activity"/>
    <property type="evidence" value="ECO:0007669"/>
    <property type="project" value="InterPro"/>
</dbReference>
<evidence type="ECO:0000256" key="4">
    <source>
        <dbReference type="ARBA" id="ARBA00022840"/>
    </source>
</evidence>
<accession>A0A1M5BNG6</accession>
<dbReference type="InterPro" id="IPR047641">
    <property type="entry name" value="ABC_transpr_MalK/UgpC-like"/>
</dbReference>
<dbReference type="SUPFAM" id="SSF50331">
    <property type="entry name" value="MOP-like"/>
    <property type="match status" value="1"/>
</dbReference>
<dbReference type="GO" id="GO:0140359">
    <property type="term" value="F:ABC-type transporter activity"/>
    <property type="evidence" value="ECO:0007669"/>
    <property type="project" value="UniProtKB-ARBA"/>
</dbReference>
<evidence type="ECO:0000256" key="5">
    <source>
        <dbReference type="ARBA" id="ARBA00022967"/>
    </source>
</evidence>
<organism evidence="9 10">
    <name type="scientific">Lactonifactor longoviformis DSM 17459</name>
    <dbReference type="NCBI Taxonomy" id="1122155"/>
    <lineage>
        <taxon>Bacteria</taxon>
        <taxon>Bacillati</taxon>
        <taxon>Bacillota</taxon>
        <taxon>Clostridia</taxon>
        <taxon>Eubacteriales</taxon>
        <taxon>Clostridiaceae</taxon>
        <taxon>Lactonifactor</taxon>
    </lineage>
</organism>
<feature type="region of interest" description="Disordered" evidence="7">
    <location>
        <begin position="366"/>
        <end position="394"/>
    </location>
</feature>
<feature type="domain" description="ABC transporter" evidence="8">
    <location>
        <begin position="4"/>
        <end position="238"/>
    </location>
</feature>
<evidence type="ECO:0000259" key="8">
    <source>
        <dbReference type="PROSITE" id="PS50893"/>
    </source>
</evidence>
<keyword evidence="2" id="KW-1003">Cell membrane</keyword>
<dbReference type="InterPro" id="IPR017871">
    <property type="entry name" value="ABC_transporter-like_CS"/>
</dbReference>
<dbReference type="PANTHER" id="PTHR43875">
    <property type="entry name" value="MALTODEXTRIN IMPORT ATP-BINDING PROTEIN MSMX"/>
    <property type="match status" value="1"/>
</dbReference>
<dbReference type="PANTHER" id="PTHR43875:SF15">
    <property type="entry name" value="TREHALOSE IMPORT ATP-BINDING PROTEIN SUGC"/>
    <property type="match status" value="1"/>
</dbReference>
<dbReference type="EMBL" id="FQVI01000028">
    <property type="protein sequence ID" value="SHF43767.1"/>
    <property type="molecule type" value="Genomic_DNA"/>
</dbReference>
<name>A0A1M5BNG6_9CLOT</name>
<feature type="compositionally biased region" description="Polar residues" evidence="7">
    <location>
        <begin position="384"/>
        <end position="394"/>
    </location>
</feature>
<dbReference type="SUPFAM" id="SSF52540">
    <property type="entry name" value="P-loop containing nucleoside triphosphate hydrolases"/>
    <property type="match status" value="1"/>
</dbReference>
<gene>
    <name evidence="9" type="ORF">SAMN02745158_03732</name>
</gene>
<evidence type="ECO:0000313" key="10">
    <source>
        <dbReference type="Proteomes" id="UP000184245"/>
    </source>
</evidence>
<keyword evidence="10" id="KW-1185">Reference proteome</keyword>
<keyword evidence="3" id="KW-0547">Nucleotide-binding</keyword>
<dbReference type="STRING" id="1122155.SAMN02745158_03732"/>
<keyword evidence="5" id="KW-1278">Translocase</keyword>
<dbReference type="Gene3D" id="3.40.50.300">
    <property type="entry name" value="P-loop containing nucleotide triphosphate hydrolases"/>
    <property type="match status" value="1"/>
</dbReference>
<dbReference type="AlphaFoldDB" id="A0A1M5BNG6"/>
<dbReference type="PROSITE" id="PS50893">
    <property type="entry name" value="ABC_TRANSPORTER_2"/>
    <property type="match status" value="1"/>
</dbReference>
<dbReference type="Gene3D" id="2.40.50.140">
    <property type="entry name" value="Nucleic acid-binding proteins"/>
    <property type="match status" value="1"/>
</dbReference>
<dbReference type="FunFam" id="3.40.50.300:FF:000042">
    <property type="entry name" value="Maltose/maltodextrin ABC transporter, ATP-binding protein"/>
    <property type="match status" value="1"/>
</dbReference>
<dbReference type="GO" id="GO:0005524">
    <property type="term" value="F:ATP binding"/>
    <property type="evidence" value="ECO:0007669"/>
    <property type="project" value="UniProtKB-KW"/>
</dbReference>
<keyword evidence="6" id="KW-0472">Membrane</keyword>
<dbReference type="GO" id="GO:0055052">
    <property type="term" value="C:ATP-binding cassette (ABC) transporter complex, substrate-binding subunit-containing"/>
    <property type="evidence" value="ECO:0007669"/>
    <property type="project" value="TreeGrafter"/>
</dbReference>
<dbReference type="InterPro" id="IPR003439">
    <property type="entry name" value="ABC_transporter-like_ATP-bd"/>
</dbReference>
<dbReference type="InterPro" id="IPR027417">
    <property type="entry name" value="P-loop_NTPase"/>
</dbReference>
<dbReference type="SMART" id="SM00382">
    <property type="entry name" value="AAA"/>
    <property type="match status" value="1"/>
</dbReference>
<dbReference type="InterPro" id="IPR008995">
    <property type="entry name" value="Mo/tungstate-bd_C_term_dom"/>
</dbReference>